<evidence type="ECO:0000313" key="3">
    <source>
        <dbReference type="Proteomes" id="UP000184184"/>
    </source>
</evidence>
<sequence>MRKIIGIIIIVISVLFGVASATLFSEDGIAALIGILVFCLPLFIVGQIIRSSWEAFKRKKMYWIWLYLFFFLFVPVCFNFLISMDELKKHVFHAEEYIIFRPKSSSLIGGLQLFSFFAFITLFFYRFFVSHSKGKKIVTKLIIGLAVFLICFSYLMFKDYRGVHPEDGLVRSNWLGNKTTVSFEQIDSINLEPDYSSGGHARYGGTPHFIWSIEFKHDTEQSTYNFTLIDKSNLDNTIKMKDLASKKQIPFTVEEMNKEAYDLLALDLEFEELNEDKYYQLFEVSKK</sequence>
<dbReference type="RefSeq" id="WP_073202368.1">
    <property type="nucleotide sequence ID" value="NZ_FRCZ01000005.1"/>
</dbReference>
<keyword evidence="1" id="KW-1133">Transmembrane helix</keyword>
<keyword evidence="1" id="KW-0812">Transmembrane</keyword>
<organism evidence="2 3">
    <name type="scientific">Gracilibacillus kekensis</name>
    <dbReference type="NCBI Taxonomy" id="1027249"/>
    <lineage>
        <taxon>Bacteria</taxon>
        <taxon>Bacillati</taxon>
        <taxon>Bacillota</taxon>
        <taxon>Bacilli</taxon>
        <taxon>Bacillales</taxon>
        <taxon>Bacillaceae</taxon>
        <taxon>Gracilibacillus</taxon>
    </lineage>
</organism>
<dbReference type="AlphaFoldDB" id="A0A1M7Q0M9"/>
<feature type="transmembrane region" description="Helical" evidence="1">
    <location>
        <begin position="61"/>
        <end position="84"/>
    </location>
</feature>
<name>A0A1M7Q0M9_9BACI</name>
<proteinExistence type="predicted"/>
<keyword evidence="1" id="KW-0472">Membrane</keyword>
<reference evidence="2 3" key="1">
    <citation type="submission" date="2016-11" db="EMBL/GenBank/DDBJ databases">
        <authorList>
            <person name="Jaros S."/>
            <person name="Januszkiewicz K."/>
            <person name="Wedrychowicz H."/>
        </authorList>
    </citation>
    <scope>NUCLEOTIDE SEQUENCE [LARGE SCALE GENOMIC DNA]</scope>
    <source>
        <strain evidence="2 3">CGMCC 1.10681</strain>
    </source>
</reference>
<feature type="transmembrane region" description="Helical" evidence="1">
    <location>
        <begin position="30"/>
        <end position="49"/>
    </location>
</feature>
<dbReference type="STRING" id="1027249.SAMN05216179_2695"/>
<evidence type="ECO:0000256" key="1">
    <source>
        <dbReference type="SAM" id="Phobius"/>
    </source>
</evidence>
<protein>
    <submittedName>
        <fullName evidence="2">Uncharacterized protein</fullName>
    </submittedName>
</protein>
<gene>
    <name evidence="2" type="ORF">SAMN05216179_2695</name>
</gene>
<keyword evidence="3" id="KW-1185">Reference proteome</keyword>
<feature type="transmembrane region" description="Helical" evidence="1">
    <location>
        <begin position="104"/>
        <end position="125"/>
    </location>
</feature>
<evidence type="ECO:0000313" key="2">
    <source>
        <dbReference type="EMBL" id="SHN23592.1"/>
    </source>
</evidence>
<feature type="transmembrane region" description="Helical" evidence="1">
    <location>
        <begin position="137"/>
        <end position="157"/>
    </location>
</feature>
<dbReference type="EMBL" id="FRCZ01000005">
    <property type="protein sequence ID" value="SHN23592.1"/>
    <property type="molecule type" value="Genomic_DNA"/>
</dbReference>
<dbReference type="OrthoDB" id="2933816at2"/>
<accession>A0A1M7Q0M9</accession>
<dbReference type="Proteomes" id="UP000184184">
    <property type="component" value="Unassembled WGS sequence"/>
</dbReference>